<dbReference type="RefSeq" id="WP_009626266.1">
    <property type="nucleotide sequence ID" value="NZ_VBTY01000036.1"/>
</dbReference>
<accession>A0A9X4MDK6</accession>
<evidence type="ECO:0000313" key="2">
    <source>
        <dbReference type="EMBL" id="MDG3494199.1"/>
    </source>
</evidence>
<evidence type="ECO:0000259" key="1">
    <source>
        <dbReference type="Pfam" id="PF16363"/>
    </source>
</evidence>
<dbReference type="AlphaFoldDB" id="A0A9X4MDK6"/>
<keyword evidence="2" id="KW-0456">Lyase</keyword>
<reference evidence="2" key="1">
    <citation type="submission" date="2019-05" db="EMBL/GenBank/DDBJ databases">
        <title>Whole genome sequencing of Pseudanabaena catenata USMAC16.</title>
        <authorList>
            <person name="Khan Z."/>
            <person name="Omar W.M."/>
            <person name="Convey P."/>
            <person name="Merican F."/>
            <person name="Najimudin N."/>
        </authorList>
    </citation>
    <scope>NUCLEOTIDE SEQUENCE</scope>
    <source>
        <strain evidence="2">USMAC16</strain>
    </source>
</reference>
<evidence type="ECO:0000313" key="3">
    <source>
        <dbReference type="Proteomes" id="UP001152872"/>
    </source>
</evidence>
<sequence>MNNFWQNRSVFITGCTGLLGSWMTQELVERGAKVVGLVRDWTPQSRLFQMGLEKKIVTVYGKVEDLSILERIVNEYEVETVIHLAAQTIVGVANREPLSTFESNIKGTWNVLEACRRVGKVGRIIVASSDKAYGYQEFMPYSENNPLRGEHPYDVSKSCADLICHAYYKSYNLPVCVTRCGNFYGGGDLNFNRIVPDTICSTLRDRPVVIRSDGSYIRDYFYVRDGVFAYLHLAEQMDRPEILGEAFNFSNELQISVLEIVRKILTLMDKEHLQPKILNQAHNEIEHQYLSAAKARQILNWSPVYSLEEGLKEAIAWYTDFLDSKSSNDRQA</sequence>
<dbReference type="EC" id="4.2.1.47" evidence="2"/>
<dbReference type="EMBL" id="VBTY01000036">
    <property type="protein sequence ID" value="MDG3494199.1"/>
    <property type="molecule type" value="Genomic_DNA"/>
</dbReference>
<dbReference type="InterPro" id="IPR016040">
    <property type="entry name" value="NAD(P)-bd_dom"/>
</dbReference>
<protein>
    <submittedName>
        <fullName evidence="2">GDP-mannose 4,6-dehydratase</fullName>
        <ecNumber evidence="2">4.2.1.47</ecNumber>
    </submittedName>
</protein>
<name>A0A9X4MDK6_9CYAN</name>
<dbReference type="PANTHER" id="PTHR43000">
    <property type="entry name" value="DTDP-D-GLUCOSE 4,6-DEHYDRATASE-RELATED"/>
    <property type="match status" value="1"/>
</dbReference>
<comment type="caution">
    <text evidence="2">The sequence shown here is derived from an EMBL/GenBank/DDBJ whole genome shotgun (WGS) entry which is preliminary data.</text>
</comment>
<proteinExistence type="predicted"/>
<dbReference type="InterPro" id="IPR036291">
    <property type="entry name" value="NAD(P)-bd_dom_sf"/>
</dbReference>
<gene>
    <name evidence="2" type="ORF">FEV09_06465</name>
</gene>
<dbReference type="Gene3D" id="3.90.25.10">
    <property type="entry name" value="UDP-galactose 4-epimerase, domain 1"/>
    <property type="match status" value="1"/>
</dbReference>
<dbReference type="Proteomes" id="UP001152872">
    <property type="component" value="Unassembled WGS sequence"/>
</dbReference>
<dbReference type="SUPFAM" id="SSF51735">
    <property type="entry name" value="NAD(P)-binding Rossmann-fold domains"/>
    <property type="match status" value="1"/>
</dbReference>
<dbReference type="Pfam" id="PF16363">
    <property type="entry name" value="GDP_Man_Dehyd"/>
    <property type="match status" value="1"/>
</dbReference>
<feature type="domain" description="NAD(P)-binding" evidence="1">
    <location>
        <begin position="11"/>
        <end position="313"/>
    </location>
</feature>
<keyword evidence="3" id="KW-1185">Reference proteome</keyword>
<organism evidence="2 3">
    <name type="scientific">Pseudanabaena catenata USMAC16</name>
    <dbReference type="NCBI Taxonomy" id="1855837"/>
    <lineage>
        <taxon>Bacteria</taxon>
        <taxon>Bacillati</taxon>
        <taxon>Cyanobacteriota</taxon>
        <taxon>Cyanophyceae</taxon>
        <taxon>Pseudanabaenales</taxon>
        <taxon>Pseudanabaenaceae</taxon>
        <taxon>Pseudanabaena</taxon>
    </lineage>
</organism>
<dbReference type="GO" id="GO:0008446">
    <property type="term" value="F:GDP-mannose 4,6-dehydratase activity"/>
    <property type="evidence" value="ECO:0007669"/>
    <property type="project" value="UniProtKB-EC"/>
</dbReference>
<dbReference type="Gene3D" id="3.40.50.720">
    <property type="entry name" value="NAD(P)-binding Rossmann-like Domain"/>
    <property type="match status" value="1"/>
</dbReference>